<dbReference type="OrthoDB" id="442731at2759"/>
<dbReference type="GO" id="GO:0005576">
    <property type="term" value="C:extracellular region"/>
    <property type="evidence" value="ECO:0007669"/>
    <property type="project" value="UniProtKB-SubCell"/>
</dbReference>
<dbReference type="GO" id="GO:0005737">
    <property type="term" value="C:cytoplasm"/>
    <property type="evidence" value="ECO:0007669"/>
    <property type="project" value="InterPro"/>
</dbReference>
<evidence type="ECO:0000256" key="3">
    <source>
        <dbReference type="ARBA" id="ARBA00023026"/>
    </source>
</evidence>
<name>A0A9P1GY08_9PEZI</name>
<evidence type="ECO:0000256" key="2">
    <source>
        <dbReference type="ARBA" id="ARBA00022525"/>
    </source>
</evidence>
<comment type="subcellular location">
    <subcellularLocation>
        <location evidence="1">Secreted</location>
    </subcellularLocation>
</comment>
<keyword evidence="2" id="KW-0964">Secreted</keyword>
<evidence type="ECO:0000313" key="5">
    <source>
        <dbReference type="Proteomes" id="UP000838763"/>
    </source>
</evidence>
<comment type="caution">
    <text evidence="4">The sequence shown here is derived from an EMBL/GenBank/DDBJ whole genome shotgun (WGS) entry which is preliminary data.</text>
</comment>
<gene>
    <name evidence="4" type="ORF">PPNO1_LOCUS2165</name>
</gene>
<dbReference type="AlphaFoldDB" id="A0A9P1GY08"/>
<dbReference type="InterPro" id="IPR003284">
    <property type="entry name" value="Sal_SpvB"/>
</dbReference>
<keyword evidence="3" id="KW-0843">Virulence</keyword>
<organism evidence="4 5">
    <name type="scientific">Parascedosporium putredinis</name>
    <dbReference type="NCBI Taxonomy" id="1442378"/>
    <lineage>
        <taxon>Eukaryota</taxon>
        <taxon>Fungi</taxon>
        <taxon>Dikarya</taxon>
        <taxon>Ascomycota</taxon>
        <taxon>Pezizomycotina</taxon>
        <taxon>Sordariomycetes</taxon>
        <taxon>Hypocreomycetidae</taxon>
        <taxon>Microascales</taxon>
        <taxon>Microascaceae</taxon>
        <taxon>Parascedosporium</taxon>
    </lineage>
</organism>
<proteinExistence type="predicted"/>
<dbReference type="EMBL" id="CALLCH030000004">
    <property type="protein sequence ID" value="CAI4212404.1"/>
    <property type="molecule type" value="Genomic_DNA"/>
</dbReference>
<dbReference type="Pfam" id="PF03534">
    <property type="entry name" value="SpvB"/>
    <property type="match status" value="1"/>
</dbReference>
<dbReference type="Proteomes" id="UP000838763">
    <property type="component" value="Unassembled WGS sequence"/>
</dbReference>
<sequence>METDSSSAVGRPVGSFSVDDNGLARYSFKIDVPEGISRNSTPEISLEYAQGLPNGILGVGWSLSGTSAIRLGAAKLPSDSPNYSRVDYDRSQPRYFLNGRELLIVWGQYGVPGAYYKPELDPDGQTVNHADDGGFIVEDFAGDRYEYGTTPKSRIFSDTQGAYIEWHLTKRTDRFGNSVSYGYVGHPSIGASALEDELNDSAIYAQRLAKIRVATNLDSGRVDLRSYRVQYRQSSITNLSLLSSITECSRKGRDLVPTEFTYSGETAAGSGPIFRVDNAISTLQGTRNNISIVPLNISGRGLTDLACLRYQTETKQLSLKTYLAEKKRDDHGELVLKWEPSLHAGAKLHCLSWT</sequence>
<protein>
    <submittedName>
        <fullName evidence="4">Uncharacterized protein</fullName>
    </submittedName>
</protein>
<evidence type="ECO:0000313" key="4">
    <source>
        <dbReference type="EMBL" id="CAI4212404.1"/>
    </source>
</evidence>
<keyword evidence="5" id="KW-1185">Reference proteome</keyword>
<accession>A0A9P1GY08</accession>
<evidence type="ECO:0000256" key="1">
    <source>
        <dbReference type="ARBA" id="ARBA00004613"/>
    </source>
</evidence>
<reference evidence="4" key="1">
    <citation type="submission" date="2022-11" db="EMBL/GenBank/DDBJ databases">
        <authorList>
            <person name="Scott C."/>
            <person name="Bruce N."/>
        </authorList>
    </citation>
    <scope>NUCLEOTIDE SEQUENCE</scope>
</reference>